<sequence length="193" mass="21862">MADSPYLYFSADFWQVEWRVNGIWNGLLTSYFPNGANQDDYIVSPEVYSTWFNTNGRRADLCITPLLADMDDLEYSMSDPVLTYEGKGGNSQRTWPQIGQQILDWCTDGVQNYRSFCCWAIGTKGKFVKFYAFDGVNTLYPLGINGAGQIVKDANVVARDITSQAGWEFIDTMLTGARNKPHLELTDIQNDNF</sequence>
<proteinExistence type="predicted"/>
<gene>
    <name evidence="1" type="ORF">QQX98_008420</name>
</gene>
<comment type="caution">
    <text evidence="1">The sequence shown here is derived from an EMBL/GenBank/DDBJ whole genome shotgun (WGS) entry which is preliminary data.</text>
</comment>
<name>A0ABR1GV84_9HYPO</name>
<evidence type="ECO:0000313" key="1">
    <source>
        <dbReference type="EMBL" id="KAK7409411.1"/>
    </source>
</evidence>
<dbReference type="Proteomes" id="UP001498476">
    <property type="component" value="Unassembled WGS sequence"/>
</dbReference>
<organism evidence="1 2">
    <name type="scientific">Neonectria punicea</name>
    <dbReference type="NCBI Taxonomy" id="979145"/>
    <lineage>
        <taxon>Eukaryota</taxon>
        <taxon>Fungi</taxon>
        <taxon>Dikarya</taxon>
        <taxon>Ascomycota</taxon>
        <taxon>Pezizomycotina</taxon>
        <taxon>Sordariomycetes</taxon>
        <taxon>Hypocreomycetidae</taxon>
        <taxon>Hypocreales</taxon>
        <taxon>Nectriaceae</taxon>
        <taxon>Neonectria</taxon>
    </lineage>
</organism>
<keyword evidence="2" id="KW-1185">Reference proteome</keyword>
<evidence type="ECO:0000313" key="2">
    <source>
        <dbReference type="Proteomes" id="UP001498476"/>
    </source>
</evidence>
<dbReference type="EMBL" id="JAZAVJ010000152">
    <property type="protein sequence ID" value="KAK7409411.1"/>
    <property type="molecule type" value="Genomic_DNA"/>
</dbReference>
<accession>A0ABR1GV84</accession>
<reference evidence="1 2" key="1">
    <citation type="journal article" date="2025" name="Microbiol. Resour. Announc.">
        <title>Draft genome sequences for Neonectria magnoliae and Neonectria punicea, canker pathogens of Liriodendron tulipifera and Acer saccharum in West Virginia.</title>
        <authorList>
            <person name="Petronek H.M."/>
            <person name="Kasson M.T."/>
            <person name="Metheny A.M."/>
            <person name="Stauder C.M."/>
            <person name="Lovett B."/>
            <person name="Lynch S.C."/>
            <person name="Garnas J.R."/>
            <person name="Kasson L.R."/>
            <person name="Stajich J.E."/>
        </authorList>
    </citation>
    <scope>NUCLEOTIDE SEQUENCE [LARGE SCALE GENOMIC DNA]</scope>
    <source>
        <strain evidence="1 2">NRRL 64653</strain>
    </source>
</reference>
<protein>
    <submittedName>
        <fullName evidence="1">Uncharacterized protein</fullName>
    </submittedName>
</protein>